<comment type="caution">
    <text evidence="4">The sequence shown here is derived from an EMBL/GenBank/DDBJ whole genome shotgun (WGS) entry which is preliminary data.</text>
</comment>
<evidence type="ECO:0000313" key="4">
    <source>
        <dbReference type="EMBL" id="CAL8135008.1"/>
    </source>
</evidence>
<keyword evidence="5" id="KW-1185">Reference proteome</keyword>
<feature type="coiled-coil region" evidence="1">
    <location>
        <begin position="775"/>
        <end position="802"/>
    </location>
</feature>
<dbReference type="EMBL" id="CAXLJM020000107">
    <property type="protein sequence ID" value="CAL8135008.1"/>
    <property type="molecule type" value="Genomic_DNA"/>
</dbReference>
<reference evidence="4 5" key="1">
    <citation type="submission" date="2024-08" db="EMBL/GenBank/DDBJ databases">
        <authorList>
            <person name="Cucini C."/>
            <person name="Frati F."/>
        </authorList>
    </citation>
    <scope>NUCLEOTIDE SEQUENCE [LARGE SCALE GENOMIC DNA]</scope>
</reference>
<evidence type="ECO:0000313" key="5">
    <source>
        <dbReference type="Proteomes" id="UP001642540"/>
    </source>
</evidence>
<evidence type="ECO:0000256" key="1">
    <source>
        <dbReference type="SAM" id="Coils"/>
    </source>
</evidence>
<gene>
    <name evidence="4" type="ORF">ODALV1_LOCUS25787</name>
</gene>
<protein>
    <submittedName>
        <fullName evidence="4">Uncharacterized protein</fullName>
    </submittedName>
</protein>
<accession>A0ABP1RSW1</accession>
<feature type="region of interest" description="Disordered" evidence="2">
    <location>
        <begin position="1126"/>
        <end position="1155"/>
    </location>
</feature>
<evidence type="ECO:0000256" key="2">
    <source>
        <dbReference type="SAM" id="MobiDB-lite"/>
    </source>
</evidence>
<feature type="signal peptide" evidence="3">
    <location>
        <begin position="1"/>
        <end position="23"/>
    </location>
</feature>
<evidence type="ECO:0000256" key="3">
    <source>
        <dbReference type="SAM" id="SignalP"/>
    </source>
</evidence>
<sequence length="1396" mass="157113">MGTSVFHVPALVAILLSSTTTCAMRLNEEHSLSIPTSSSHSISALCSDTSAAKSPAVAELCSIFLSEVPSAKTSNGLSEDNMTKNCTVLDPPTLVNASVSHSSNPPSKLRQEQKLQEILNKGMDQLQFEKYSKTAIFMLGNTGSGKTTLTQTLNGNLSQLHAVLTHSGRLIIIDDQDRIGLPTTTSKTIVPEYVVNPEHNISFFDCPGFDDNRGAETDIAAMYFLKSITDHVNRAKFLFTVTHSSVTIGNDRLDFDLLASHAAKFMSNISKFSNSIGLIVTKVNSFSAWGSYLSDEMLLNGLIEFLQKFNSTLHRQLQDNEIEKNERSSLRRKVQFVEAILQQDDNGNFSKIWFLRNPPKCGPYSEMPYMSQVRERIADLYINKLSYAHVNTNDFGFTLKDKTLLKIQEVIVPEIVAEVENRTEEIITIMKRDIFEDFEHEFNNSLEMKEALLKFNNMYQNLRRFVSTQTENHSFLENVQRLFDTLHYDLQQSYLNQTSKQQKWLDFFDKVSMTTLLKPSTKWVFSNTLEDFRQIQEHTLKLIRDERVPLLISEIENESDSVIISVMSEYNQQNSHTMVQKHWKTSTLKLMDDYKKMKRFVTDNLKQQDGGHEAEPQYCVSQALTSLSSLICYDWPGSVIDRIVDKEEILMFYINIIGNNSSVPKPSIQNSVLKLYEKMQNIRDRTRKEIYDELLPHTSSEIEKELSTIVESLCIQYSIYFENALKATEVKAVFELNEHFNRVNNLSANSQSKSVPTIVVAVNQMYFALGFTPVAENMTQHLIQLENDLNSYEEILEVTVNKPSIESAYSKIQYYIGGIREKTWQSIKHESVPHTFKQIKEIVTYLLDVVQDVYLNKFYDGLNRNTMSSKLSIVKGHYGILVGLKNKWHNTSVEGNYSVATEIGEIYTILGYSMQSEQMIKLERFEKTLDFYGEVTESPINRPFDEWRTDFNELVNRLGCVCDWYEFLVKINTHLQLYTTQVALNTARESSIIWSAVAGLEILERFKIVHVSTQIKDIAQRKANEMDKLQMTEILKNTFQPTIIQCLSNGRKALITGNYVKFTDFMKTPTTLPCDSYQLQEVEIHASEVVYFDSDILALGRELTIRVLGERWEVIGANRKIALNGLDGSPPYSRARSGQNYGDDGRDGVPGNPGGNGGRFFGIVSSVMNGMKLTLDVSAGNGGNGQDGGHGHYGREGEDMTYAKFPDAASDKTDLEVEDTDDTVIAIVYNQQNVRIAGEPGGSGGNGGDGGIAGEPGYPGLVNIIQVYKTINSSLKASQIKFVRKRGSKGIAGEGGKGAKGGKHGNSYSCLLMTFLVVPWWDSCKSHTKYEWAPNGWNGEAGGNAIGQVRPTPPRNNNLHWETITGFKRFVLESGSINGRKFLDTIDASPTISRLG</sequence>
<proteinExistence type="predicted"/>
<feature type="chain" id="PRO_5047397355" evidence="3">
    <location>
        <begin position="24"/>
        <end position="1396"/>
    </location>
</feature>
<dbReference type="Proteomes" id="UP001642540">
    <property type="component" value="Unassembled WGS sequence"/>
</dbReference>
<dbReference type="InterPro" id="IPR027417">
    <property type="entry name" value="P-loop_NTPase"/>
</dbReference>
<keyword evidence="3" id="KW-0732">Signal</keyword>
<dbReference type="Gene3D" id="3.40.50.300">
    <property type="entry name" value="P-loop containing nucleotide triphosphate hydrolases"/>
    <property type="match status" value="1"/>
</dbReference>
<dbReference type="SUPFAM" id="SSF52540">
    <property type="entry name" value="P-loop containing nucleoside triphosphate hydrolases"/>
    <property type="match status" value="1"/>
</dbReference>
<organism evidence="4 5">
    <name type="scientific">Orchesella dallaii</name>
    <dbReference type="NCBI Taxonomy" id="48710"/>
    <lineage>
        <taxon>Eukaryota</taxon>
        <taxon>Metazoa</taxon>
        <taxon>Ecdysozoa</taxon>
        <taxon>Arthropoda</taxon>
        <taxon>Hexapoda</taxon>
        <taxon>Collembola</taxon>
        <taxon>Entomobryomorpha</taxon>
        <taxon>Entomobryoidea</taxon>
        <taxon>Orchesellidae</taxon>
        <taxon>Orchesellinae</taxon>
        <taxon>Orchesella</taxon>
    </lineage>
</organism>
<keyword evidence="1" id="KW-0175">Coiled coil</keyword>
<name>A0ABP1RSW1_9HEXA</name>